<dbReference type="Pfam" id="PF19910">
    <property type="entry name" value="DUF6383"/>
    <property type="match status" value="1"/>
</dbReference>
<dbReference type="Proteomes" id="UP000033047">
    <property type="component" value="Unassembled WGS sequence"/>
</dbReference>
<dbReference type="PATRIC" id="fig|927665.4.peg.2020"/>
<comment type="caution">
    <text evidence="3">The sequence shown here is derived from an EMBL/GenBank/DDBJ whole genome shotgun (WGS) entry which is preliminary data.</text>
</comment>
<name>A0A0F5JEU7_9BACT</name>
<accession>A0A0F5JEU7</accession>
<evidence type="ECO:0000259" key="2">
    <source>
        <dbReference type="Pfam" id="PF19910"/>
    </source>
</evidence>
<evidence type="ECO:0000313" key="4">
    <source>
        <dbReference type="Proteomes" id="UP000033047"/>
    </source>
</evidence>
<gene>
    <name evidence="3" type="ORF">HMPREF1535_01970</name>
</gene>
<sequence>MNKKFSTLVAGILLAGSFPILAQNAHLENGEVTYRSQFVKSASLDQGFFGVKNIEAGKWYQLAVNMADDAKANGATYVLTQERDYSTGRLYLAVKPIQDAVLSHSLWKIQRVGQEVNGSIYTFTNKETGYTLTFNHEDAKLLTAGDLANMEAITDAAAQAAEPIVRTLKTGIPSVIRGCATNWAWYTTQEQTNHNFDSKLLYTYFHADNQTASQDSIMALAMVKVGPEANVRYDADHYYVKTVKASAKAFADADLYDLDDNKDLALVHIRPVVAGAKVLNADEVNSMIDADGTSLDFAANNNAKYPGYNRDNVTRDFAKFTLLSPKTGQPITVYNNPFDVAWIAKTSDFGVLDRRNFNPKVQTIASTTVAADFNNNANAYAGYNLLFQSNDDKSKYLKVWDELYETEEGGNYNALKVAGAPYTYKGNREMTSDEARYHWKATYYATNDSLVLEPLNASRHNYEGDQIPLTVAQYLNTVNEAKAFSSNSGESNAYNKAAGVPVALYLQNLGPAAGDVKGYLTVGSPNGLNTYVDKKYAAAPKFDATTIAYPQKYFYADDEQNEKLYLSGATQANTVWMVAGNNPAYVTNGASYVDMYTGAKAKDVKNVDIAHESPQGANVDATTVDYNSLYAATLTATQWLRLTFDSKYTPLIRDSYEDALYFIQLKTDKPLAGNGSRINNAYLVYNHVGRLMYATPNENQDFGIMPSAQWVIKQKPCLNKSDINKNGTPEVQIFNREYGKGSYAEGEEVPVFEGQLYQTTIDGVKYNYIINHRDYYNVARANGTFTMNTLTCSDTLLISKVDPEKYAEAYESEYHGYKHVDFHSLAESANQPYYLKYNDKHSDDLTTNTDKYLYSNASGYLAVTNPDNADFINQKNLFEIETIKSHVPYGYSDIKGLEPLNRTVYALKVRDNNVIDNNRKYVVVLKDAKNNQRYAVRELKDINGQDVKIAEFYLKADELTNDKTDTCYVLVDVRSYDKVSGKDAANAINLNNDIFNVKNDLDADVSKTLSHLHVFDENAPVAHALYNDAADRKFINNGWQILEMVNDPDKLYPYAMDNEPNYDWSAFQLVRNIRPLYKPVAEDREVNGNINIVVNDGIGGVKQALFEMSKNQYADITNAKEGINYAGVTSEGIKPGKEWNTSIYVDSVVTSPLAPVAMPQYMLWVANDTIADGFYCEDYLEAPGHGYFDKQDAADAEDMEHYVYYNGYVSGRMLVNFNDSVALYTGLNKLDEASRYKYNNRTRLGFVEGVHMVITADELLTADKKAFKDGAEKYFPKADFAQLKSNLASLTDQELVYVLRGTTLADIRDTKGFINPKKLNDAINAKQIDVKYLNGTHRNYVWALRYTEDEITDPSIGEGTGRGHNDFLLESFDKKDGVAGDASIGGYKGAWVKLDNNVPVLARITTTNGDHDDLGATDISEGLNQGQIFNMTVTEDYATSTDEVSVSAVKVFATTGAVIIKGAEGKKVTISNVLGQAVASTVITSSEATISVPAGVVFVAVEGEVAVKAIVK</sequence>
<keyword evidence="1" id="KW-0732">Signal</keyword>
<proteinExistence type="predicted"/>
<feature type="signal peptide" evidence="1">
    <location>
        <begin position="1"/>
        <end position="22"/>
    </location>
</feature>
<feature type="chain" id="PRO_5002489204" description="DUF6383 domain-containing protein" evidence="1">
    <location>
        <begin position="23"/>
        <end position="1512"/>
    </location>
</feature>
<dbReference type="RefSeq" id="WP_046145983.1">
    <property type="nucleotide sequence ID" value="NZ_KQ033912.1"/>
</dbReference>
<feature type="domain" description="DUF6383" evidence="2">
    <location>
        <begin position="1439"/>
        <end position="1511"/>
    </location>
</feature>
<dbReference type="EMBL" id="AQHV01000011">
    <property type="protein sequence ID" value="KKB55997.1"/>
    <property type="molecule type" value="Genomic_DNA"/>
</dbReference>
<organism evidence="3 4">
    <name type="scientific">Parabacteroides goldsteinii DSM 19448 = WAL 12034</name>
    <dbReference type="NCBI Taxonomy" id="927665"/>
    <lineage>
        <taxon>Bacteria</taxon>
        <taxon>Pseudomonadati</taxon>
        <taxon>Bacteroidota</taxon>
        <taxon>Bacteroidia</taxon>
        <taxon>Bacteroidales</taxon>
        <taxon>Tannerellaceae</taxon>
        <taxon>Parabacteroides</taxon>
    </lineage>
</organism>
<evidence type="ECO:0000256" key="1">
    <source>
        <dbReference type="SAM" id="SignalP"/>
    </source>
</evidence>
<evidence type="ECO:0000313" key="3">
    <source>
        <dbReference type="EMBL" id="KKB55997.1"/>
    </source>
</evidence>
<dbReference type="HOGENOM" id="CLU_261349_0_0_10"/>
<protein>
    <recommendedName>
        <fullName evidence="2">DUF6383 domain-containing protein</fullName>
    </recommendedName>
</protein>
<reference evidence="3 4" key="1">
    <citation type="submission" date="2013-04" db="EMBL/GenBank/DDBJ databases">
        <title>The Genome Sequence of Parabacteroides goldsteinii DSM 19448.</title>
        <authorList>
            <consortium name="The Broad Institute Genomics Platform"/>
            <person name="Earl A."/>
            <person name="Ward D."/>
            <person name="Feldgarden M."/>
            <person name="Gevers D."/>
            <person name="Martens E."/>
            <person name="Sakamoto M."/>
            <person name="Benno Y."/>
            <person name="Song Y."/>
            <person name="Liu C."/>
            <person name="Lee J."/>
            <person name="Bolanos M."/>
            <person name="Vaisanen M.L."/>
            <person name="Finegold S.M."/>
            <person name="Walker B."/>
            <person name="Young S."/>
            <person name="Zeng Q."/>
            <person name="Gargeya S."/>
            <person name="Fitzgerald M."/>
            <person name="Haas B."/>
            <person name="Abouelleil A."/>
            <person name="Allen A.W."/>
            <person name="Alvarado L."/>
            <person name="Arachchi H.M."/>
            <person name="Berlin A.M."/>
            <person name="Chapman S.B."/>
            <person name="Gainer-Dewar J."/>
            <person name="Goldberg J."/>
            <person name="Griggs A."/>
            <person name="Gujja S."/>
            <person name="Hansen M."/>
            <person name="Howarth C."/>
            <person name="Imamovic A."/>
            <person name="Ireland A."/>
            <person name="Larimer J."/>
            <person name="McCowan C."/>
            <person name="Murphy C."/>
            <person name="Pearson M."/>
            <person name="Poon T.W."/>
            <person name="Priest M."/>
            <person name="Roberts A."/>
            <person name="Saif S."/>
            <person name="Shea T."/>
            <person name="Sisk P."/>
            <person name="Sykes S."/>
            <person name="Wortman J."/>
            <person name="Nusbaum C."/>
            <person name="Birren B."/>
        </authorList>
    </citation>
    <scope>NUCLEOTIDE SEQUENCE [LARGE SCALE GENOMIC DNA]</scope>
    <source>
        <strain evidence="3 4">DSM 19448</strain>
    </source>
</reference>
<dbReference type="InterPro" id="IPR045963">
    <property type="entry name" value="DUF6383"/>
</dbReference>